<name>A0A382JVY4_9ZZZZ</name>
<organism evidence="1">
    <name type="scientific">marine metagenome</name>
    <dbReference type="NCBI Taxonomy" id="408172"/>
    <lineage>
        <taxon>unclassified sequences</taxon>
        <taxon>metagenomes</taxon>
        <taxon>ecological metagenomes</taxon>
    </lineage>
</organism>
<feature type="non-terminal residue" evidence="1">
    <location>
        <position position="31"/>
    </location>
</feature>
<gene>
    <name evidence="1" type="ORF">METZ01_LOCUS267565</name>
</gene>
<reference evidence="1" key="1">
    <citation type="submission" date="2018-05" db="EMBL/GenBank/DDBJ databases">
        <authorList>
            <person name="Lanie J.A."/>
            <person name="Ng W.-L."/>
            <person name="Kazmierczak K.M."/>
            <person name="Andrzejewski T.M."/>
            <person name="Davidsen T.M."/>
            <person name="Wayne K.J."/>
            <person name="Tettelin H."/>
            <person name="Glass J.I."/>
            <person name="Rusch D."/>
            <person name="Podicherti R."/>
            <person name="Tsui H.-C.T."/>
            <person name="Winkler M.E."/>
        </authorList>
    </citation>
    <scope>NUCLEOTIDE SEQUENCE</scope>
</reference>
<sequence>MKPRIEIGMTGREYKMVRMDKSIYEAMKKHL</sequence>
<accession>A0A382JVY4</accession>
<dbReference type="EMBL" id="UINC01075982">
    <property type="protein sequence ID" value="SVC14711.1"/>
    <property type="molecule type" value="Genomic_DNA"/>
</dbReference>
<dbReference type="AlphaFoldDB" id="A0A382JVY4"/>
<protein>
    <submittedName>
        <fullName evidence="1">Uncharacterized protein</fullName>
    </submittedName>
</protein>
<evidence type="ECO:0000313" key="1">
    <source>
        <dbReference type="EMBL" id="SVC14711.1"/>
    </source>
</evidence>
<proteinExistence type="predicted"/>